<dbReference type="Gene3D" id="3.30.160.60">
    <property type="entry name" value="Classic Zinc Finger"/>
    <property type="match status" value="4"/>
</dbReference>
<proteinExistence type="predicted"/>
<dbReference type="PANTHER" id="PTHR23226">
    <property type="entry name" value="ZINC FINGER AND SCAN DOMAIN-CONTAINING"/>
    <property type="match status" value="1"/>
</dbReference>
<sequence>MEKKNQDTEHWRNKATKRSKAGSFSGSNSQEKWRKTKTHKLHQVSPALSTLKIHHRVSCGECGKTFTQKHSLKLHQRVHTGDKPYGCGLCGKTFSQKSNLQQHQHVHTGDKPYGCGLCGKTFSQKSNLQQHQHVHTANKPYGCGLCGKTFSQKGSLQQHQHVHTGDKPYGCEYNWESFSQTSRWLSPSCLRSPELGSHYDLRDTQTNIEQGGSTRSLQLDYRVLGYSSDRGRERGWESSRRTFHWERNQSGEWERKGILDRKEKTRHDGEGKNTGNRSRDIGVHKDHGDLQPLHSQDSCEDSNSPVYEEYRECSHNPEQNEESGSLYDTLPPTRRAYEGYPLSPPGLDLHPAQLLPPHGLGLTARGVEGITGGSWGGSAPVV</sequence>
<accession>A0A6G1QUQ0</accession>
<feature type="domain" description="C2H2-type" evidence="9">
    <location>
        <begin position="141"/>
        <end position="168"/>
    </location>
</feature>
<evidence type="ECO:0000256" key="8">
    <source>
        <dbReference type="SAM" id="MobiDB-lite"/>
    </source>
</evidence>
<gene>
    <name evidence="10" type="ORF">EXN66_Car021497</name>
</gene>
<keyword evidence="2" id="KW-0479">Metal-binding</keyword>
<keyword evidence="6" id="KW-0539">Nucleus</keyword>
<name>A0A6G1QUQ0_CHAAH</name>
<dbReference type="GO" id="GO:1990904">
    <property type="term" value="C:ribonucleoprotein complex"/>
    <property type="evidence" value="ECO:0007669"/>
    <property type="project" value="UniProtKB-KW"/>
</dbReference>
<reference evidence="11" key="2">
    <citation type="submission" date="2019-02" db="EMBL/GenBank/DDBJ databases">
        <title>Opniocepnalus argus Var Kimnra genome.</title>
        <authorList>
            <person name="Zhou C."/>
            <person name="Xiao S."/>
        </authorList>
    </citation>
    <scope>NUCLEOTIDE SEQUENCE [LARGE SCALE GENOMIC DNA]</scope>
</reference>
<feature type="region of interest" description="Disordered" evidence="8">
    <location>
        <begin position="256"/>
        <end position="327"/>
    </location>
</feature>
<dbReference type="PROSITE" id="PS00028">
    <property type="entry name" value="ZINC_FINGER_C2H2_1"/>
    <property type="match status" value="4"/>
</dbReference>
<comment type="subcellular location">
    <subcellularLocation>
        <location evidence="1">Nucleus</location>
    </subcellularLocation>
</comment>
<dbReference type="PANTHER" id="PTHR23226:SF416">
    <property type="entry name" value="FI01424P"/>
    <property type="match status" value="1"/>
</dbReference>
<evidence type="ECO:0000313" key="11">
    <source>
        <dbReference type="Proteomes" id="UP000503349"/>
    </source>
</evidence>
<feature type="domain" description="C2H2-type" evidence="9">
    <location>
        <begin position="85"/>
        <end position="112"/>
    </location>
</feature>
<evidence type="ECO:0000256" key="1">
    <source>
        <dbReference type="ARBA" id="ARBA00004123"/>
    </source>
</evidence>
<dbReference type="Pfam" id="PF00096">
    <property type="entry name" value="zf-C2H2"/>
    <property type="match status" value="4"/>
</dbReference>
<keyword evidence="3" id="KW-0677">Repeat</keyword>
<evidence type="ECO:0000256" key="2">
    <source>
        <dbReference type="ARBA" id="ARBA00022723"/>
    </source>
</evidence>
<evidence type="ECO:0000256" key="4">
    <source>
        <dbReference type="ARBA" id="ARBA00022771"/>
    </source>
</evidence>
<evidence type="ECO:0000256" key="7">
    <source>
        <dbReference type="PROSITE-ProRule" id="PRU00042"/>
    </source>
</evidence>
<keyword evidence="10" id="KW-0687">Ribonucleoprotein</keyword>
<dbReference type="PROSITE" id="PS50157">
    <property type="entry name" value="ZINC_FINGER_C2H2_2"/>
    <property type="match status" value="4"/>
</dbReference>
<dbReference type="FunFam" id="3.30.160.60:FF:000557">
    <property type="entry name" value="zinc finger and SCAN domain-containing protein 29"/>
    <property type="match status" value="1"/>
</dbReference>
<evidence type="ECO:0000256" key="6">
    <source>
        <dbReference type="ARBA" id="ARBA00023242"/>
    </source>
</evidence>
<dbReference type="SMART" id="SM00355">
    <property type="entry name" value="ZnF_C2H2"/>
    <property type="match status" value="4"/>
</dbReference>
<dbReference type="EMBL" id="CM015733">
    <property type="protein sequence ID" value="KAF3705806.1"/>
    <property type="molecule type" value="Genomic_DNA"/>
</dbReference>
<reference evidence="10 11" key="1">
    <citation type="submission" date="2019-02" db="EMBL/GenBank/DDBJ databases">
        <title>Opniocepnalus argus genome.</title>
        <authorList>
            <person name="Zhou C."/>
            <person name="Xiao S."/>
        </authorList>
    </citation>
    <scope>NUCLEOTIDE SEQUENCE [LARGE SCALE GENOMIC DNA]</scope>
    <source>
        <strain evidence="10">OARG1902GOOAL</strain>
        <tissue evidence="10">Muscle</tissue>
    </source>
</reference>
<keyword evidence="5" id="KW-0862">Zinc</keyword>
<dbReference type="GO" id="GO:0005634">
    <property type="term" value="C:nucleus"/>
    <property type="evidence" value="ECO:0007669"/>
    <property type="project" value="UniProtKB-SubCell"/>
</dbReference>
<evidence type="ECO:0000256" key="3">
    <source>
        <dbReference type="ARBA" id="ARBA00022737"/>
    </source>
</evidence>
<dbReference type="SUPFAM" id="SSF57667">
    <property type="entry name" value="beta-beta-alpha zinc fingers"/>
    <property type="match status" value="2"/>
</dbReference>
<dbReference type="FunFam" id="3.30.160.60:FF:001498">
    <property type="entry name" value="Zinc finger protein 404"/>
    <property type="match status" value="3"/>
</dbReference>
<dbReference type="GO" id="GO:0008270">
    <property type="term" value="F:zinc ion binding"/>
    <property type="evidence" value="ECO:0007669"/>
    <property type="project" value="UniProtKB-KW"/>
</dbReference>
<organism evidence="10 11">
    <name type="scientific">Channa argus</name>
    <name type="common">Northern snakehead</name>
    <name type="synonym">Ophicephalus argus</name>
    <dbReference type="NCBI Taxonomy" id="215402"/>
    <lineage>
        <taxon>Eukaryota</taxon>
        <taxon>Metazoa</taxon>
        <taxon>Chordata</taxon>
        <taxon>Craniata</taxon>
        <taxon>Vertebrata</taxon>
        <taxon>Euteleostomi</taxon>
        <taxon>Actinopterygii</taxon>
        <taxon>Neopterygii</taxon>
        <taxon>Teleostei</taxon>
        <taxon>Neoteleostei</taxon>
        <taxon>Acanthomorphata</taxon>
        <taxon>Anabantaria</taxon>
        <taxon>Anabantiformes</taxon>
        <taxon>Channoidei</taxon>
        <taxon>Channidae</taxon>
        <taxon>Channa</taxon>
    </lineage>
</organism>
<keyword evidence="4 7" id="KW-0863">Zinc-finger</keyword>
<dbReference type="GO" id="GO:0000978">
    <property type="term" value="F:RNA polymerase II cis-regulatory region sequence-specific DNA binding"/>
    <property type="evidence" value="ECO:0007669"/>
    <property type="project" value="TreeGrafter"/>
</dbReference>
<evidence type="ECO:0000313" key="10">
    <source>
        <dbReference type="EMBL" id="KAF3705806.1"/>
    </source>
</evidence>
<feature type="compositionally biased region" description="Polar residues" evidence="8">
    <location>
        <begin position="293"/>
        <end position="305"/>
    </location>
</feature>
<feature type="domain" description="C2H2-type" evidence="9">
    <location>
        <begin position="57"/>
        <end position="84"/>
    </location>
</feature>
<evidence type="ECO:0000259" key="9">
    <source>
        <dbReference type="PROSITE" id="PS50157"/>
    </source>
</evidence>
<dbReference type="GO" id="GO:0000981">
    <property type="term" value="F:DNA-binding transcription factor activity, RNA polymerase II-specific"/>
    <property type="evidence" value="ECO:0007669"/>
    <property type="project" value="TreeGrafter"/>
</dbReference>
<protein>
    <submittedName>
        <fullName evidence="10">Zinc finger protein interacting with ribonucleoprotein K Zinc finger protein 762</fullName>
    </submittedName>
</protein>
<evidence type="ECO:0000256" key="5">
    <source>
        <dbReference type="ARBA" id="ARBA00022833"/>
    </source>
</evidence>
<dbReference type="Proteomes" id="UP000503349">
    <property type="component" value="Chromosome 22"/>
</dbReference>
<dbReference type="AlphaFoldDB" id="A0A6G1QUQ0"/>
<feature type="compositionally biased region" description="Basic and acidic residues" evidence="8">
    <location>
        <begin position="1"/>
        <end position="12"/>
    </location>
</feature>
<dbReference type="InterPro" id="IPR036236">
    <property type="entry name" value="Znf_C2H2_sf"/>
</dbReference>
<keyword evidence="11" id="KW-1185">Reference proteome</keyword>
<feature type="compositionally biased region" description="Basic and acidic residues" evidence="8">
    <location>
        <begin position="256"/>
        <end position="289"/>
    </location>
</feature>
<dbReference type="InterPro" id="IPR013087">
    <property type="entry name" value="Znf_C2H2_type"/>
</dbReference>
<feature type="region of interest" description="Disordered" evidence="8">
    <location>
        <begin position="1"/>
        <end position="41"/>
    </location>
</feature>
<feature type="domain" description="C2H2-type" evidence="9">
    <location>
        <begin position="113"/>
        <end position="140"/>
    </location>
</feature>